<sequence>MRDLPAGRACQWCSQNKDLVDFTPVYDIRYDKRLMIKNDESLLQKLPMINSSVEACIQLANGTCKLSLIESALCECLYLTSRLTDAGTWQIPPLIEHPPIIYKAVKRDEMFH</sequence>
<name>A0A0P1AE37_PLAHL</name>
<proteinExistence type="predicted"/>
<dbReference type="GeneID" id="36403913"/>
<evidence type="ECO:0000313" key="1">
    <source>
        <dbReference type="EMBL" id="CEG38805.1"/>
    </source>
</evidence>
<reference evidence="2" key="1">
    <citation type="submission" date="2014-09" db="EMBL/GenBank/DDBJ databases">
        <authorList>
            <person name="Sharma Rahul"/>
            <person name="Thines Marco"/>
        </authorList>
    </citation>
    <scope>NUCLEOTIDE SEQUENCE [LARGE SCALE GENOMIC DNA]</scope>
</reference>
<accession>A0A0P1AE37</accession>
<dbReference type="RefSeq" id="XP_024575174.1">
    <property type="nucleotide sequence ID" value="XM_024724282.1"/>
</dbReference>
<dbReference type="Proteomes" id="UP000054928">
    <property type="component" value="Unassembled WGS sequence"/>
</dbReference>
<keyword evidence="2" id="KW-1185">Reference proteome</keyword>
<organism evidence="1 2">
    <name type="scientific">Plasmopara halstedii</name>
    <name type="common">Downy mildew of sunflower</name>
    <dbReference type="NCBI Taxonomy" id="4781"/>
    <lineage>
        <taxon>Eukaryota</taxon>
        <taxon>Sar</taxon>
        <taxon>Stramenopiles</taxon>
        <taxon>Oomycota</taxon>
        <taxon>Peronosporomycetes</taxon>
        <taxon>Peronosporales</taxon>
        <taxon>Peronosporaceae</taxon>
        <taxon>Plasmopara</taxon>
    </lineage>
</organism>
<dbReference type="AlphaFoldDB" id="A0A0P1AE37"/>
<protein>
    <submittedName>
        <fullName evidence="1">Uncharacterized protein</fullName>
    </submittedName>
</protein>
<evidence type="ECO:0000313" key="2">
    <source>
        <dbReference type="Proteomes" id="UP000054928"/>
    </source>
</evidence>
<dbReference type="EMBL" id="CCYD01000322">
    <property type="protein sequence ID" value="CEG38805.1"/>
    <property type="molecule type" value="Genomic_DNA"/>
</dbReference>